<reference evidence="2" key="1">
    <citation type="journal article" date="2023" name="Virus Res">
        <title>Broad-host-range lytic Erwinia phage Key with exopolysaccharide degrading activity.</title>
        <authorList>
            <person name="Zlatohurska M."/>
            <person name="Gorb T."/>
            <person name="Romaniuk L."/>
            <person name="Shenderovska N."/>
            <person name="Faidiuk Y."/>
            <person name="Zhuminska G."/>
            <person name="Hubar Y."/>
            <person name="Hubar O."/>
            <person name="Kropinski A.M."/>
            <person name="Kushkina A."/>
            <person name="Tovkach F."/>
        </authorList>
    </citation>
    <scope>NUCLEOTIDE SEQUENCE [LARGE SCALE GENOMIC DNA]</scope>
</reference>
<evidence type="ECO:0000313" key="2">
    <source>
        <dbReference type="Proteomes" id="UP001215551"/>
    </source>
</evidence>
<gene>
    <name evidence="1" type="ORF">key_098</name>
</gene>
<proteinExistence type="predicted"/>
<protein>
    <submittedName>
        <fullName evidence="1">Uncharacterized protein</fullName>
    </submittedName>
</protein>
<accession>A0AAE7WBN3</accession>
<keyword evidence="2" id="KW-1185">Reference proteome</keyword>
<dbReference type="EMBL" id="MZ616364">
    <property type="protein sequence ID" value="QYC51589.1"/>
    <property type="molecule type" value="Genomic_DNA"/>
</dbReference>
<dbReference type="Proteomes" id="UP001215551">
    <property type="component" value="Segment"/>
</dbReference>
<organism evidence="1 2">
    <name type="scientific">Erwinia phage KEY</name>
    <dbReference type="NCBI Taxonomy" id="2821255"/>
    <lineage>
        <taxon>Viruses</taxon>
        <taxon>Duplodnaviria</taxon>
        <taxon>Heunggongvirae</taxon>
        <taxon>Uroviricota</taxon>
        <taxon>Caudoviricetes</taxon>
        <taxon>Demerecviridae</taxon>
        <taxon>Keyvirus</taxon>
        <taxon>Keyvirus key</taxon>
    </lineage>
</organism>
<name>A0AAE7WBN3_9CAUD</name>
<evidence type="ECO:0000313" key="1">
    <source>
        <dbReference type="EMBL" id="QYC51589.1"/>
    </source>
</evidence>
<sequence>MVHQKRRQSLSVIGRVAADPSLSEGFRGTFRWNSLNKFWGMGLLGVDTSLAPRISEGFESLILHQI</sequence>